<dbReference type="InterPro" id="IPR050790">
    <property type="entry name" value="ExbB/TolQ_transport"/>
</dbReference>
<reference evidence="11 12" key="1">
    <citation type="submission" date="2015-05" db="EMBL/GenBank/DDBJ databases">
        <authorList>
            <person name="Tang B."/>
            <person name="Yu Y."/>
        </authorList>
    </citation>
    <scope>NUCLEOTIDE SEQUENCE [LARGE SCALE GENOMIC DNA]</scope>
    <source>
        <strain evidence="11 12">DSM 7029</strain>
    </source>
</reference>
<keyword evidence="3" id="KW-1003">Cell membrane</keyword>
<comment type="similarity">
    <text evidence="8">Belongs to the exbB/tolQ family.</text>
</comment>
<dbReference type="PANTHER" id="PTHR30625:SF15">
    <property type="entry name" value="BIOPOLYMER TRANSPORT PROTEIN EXBB"/>
    <property type="match status" value="1"/>
</dbReference>
<feature type="domain" description="MotA/TolQ/ExbB proton channel" evidence="10">
    <location>
        <begin position="73"/>
        <end position="191"/>
    </location>
</feature>
<evidence type="ECO:0000313" key="11">
    <source>
        <dbReference type="EMBL" id="AKJ27956.1"/>
    </source>
</evidence>
<dbReference type="STRING" id="413882.AAW51_1265"/>
<evidence type="ECO:0000256" key="5">
    <source>
        <dbReference type="ARBA" id="ARBA00022927"/>
    </source>
</evidence>
<organism evidence="11 12">
    <name type="scientific">Caldimonas brevitalea</name>
    <dbReference type="NCBI Taxonomy" id="413882"/>
    <lineage>
        <taxon>Bacteria</taxon>
        <taxon>Pseudomonadati</taxon>
        <taxon>Pseudomonadota</taxon>
        <taxon>Betaproteobacteria</taxon>
        <taxon>Burkholderiales</taxon>
        <taxon>Sphaerotilaceae</taxon>
        <taxon>Caldimonas</taxon>
    </lineage>
</organism>
<evidence type="ECO:0000256" key="7">
    <source>
        <dbReference type="ARBA" id="ARBA00023136"/>
    </source>
</evidence>
<keyword evidence="11" id="KW-0282">Flagellum</keyword>
<dbReference type="AlphaFoldDB" id="A0A0G3BKS0"/>
<dbReference type="GO" id="GO:0005886">
    <property type="term" value="C:plasma membrane"/>
    <property type="evidence" value="ECO:0007669"/>
    <property type="project" value="UniProtKB-SubCell"/>
</dbReference>
<keyword evidence="2 8" id="KW-0813">Transport</keyword>
<evidence type="ECO:0000259" key="10">
    <source>
        <dbReference type="Pfam" id="PF01618"/>
    </source>
</evidence>
<evidence type="ECO:0000256" key="2">
    <source>
        <dbReference type="ARBA" id="ARBA00022448"/>
    </source>
</evidence>
<keyword evidence="6 9" id="KW-1133">Transmembrane helix</keyword>
<dbReference type="EMBL" id="CP011371">
    <property type="protein sequence ID" value="AKJ27956.1"/>
    <property type="molecule type" value="Genomic_DNA"/>
</dbReference>
<keyword evidence="4 9" id="KW-0812">Transmembrane</keyword>
<keyword evidence="5 8" id="KW-0653">Protein transport</keyword>
<gene>
    <name evidence="11" type="primary">exbB</name>
    <name evidence="11" type="ORF">AAW51_1265</name>
</gene>
<evidence type="ECO:0000256" key="8">
    <source>
        <dbReference type="RuleBase" id="RU004057"/>
    </source>
</evidence>
<evidence type="ECO:0000256" key="1">
    <source>
        <dbReference type="ARBA" id="ARBA00004651"/>
    </source>
</evidence>
<proteinExistence type="inferred from homology"/>
<dbReference type="RefSeq" id="WP_047193928.1">
    <property type="nucleotide sequence ID" value="NZ_CP011371.1"/>
</dbReference>
<evidence type="ECO:0000256" key="3">
    <source>
        <dbReference type="ARBA" id="ARBA00022475"/>
    </source>
</evidence>
<evidence type="ECO:0000256" key="6">
    <source>
        <dbReference type="ARBA" id="ARBA00022989"/>
    </source>
</evidence>
<comment type="subcellular location">
    <subcellularLocation>
        <location evidence="1">Cell membrane</location>
        <topology evidence="1">Multi-pass membrane protein</topology>
    </subcellularLocation>
    <subcellularLocation>
        <location evidence="8">Membrane</location>
        <topology evidence="8">Multi-pass membrane protein</topology>
    </subcellularLocation>
</comment>
<dbReference type="OrthoDB" id="4045at2"/>
<sequence length="206" mass="22791">MINDIIQYSRDSWGLLPLLVIIFIIGVSVIIERYFFFARSIRSGLSLEYDLRRVAKGNVDDAHKVAQHYDATVQGELVKAAIEHKGAPEAVFERDVEETIMFQLPKLDRNLWLLDTCVTLGPLLGLLGTIVHLVEAFAVLAQSGGQNVSSVTGPIAHALVATAVGLVVAIVCVVFLNYFNKRIRLLINQMDLIKSMLVTRFSVISV</sequence>
<evidence type="ECO:0000313" key="12">
    <source>
        <dbReference type="Proteomes" id="UP000035352"/>
    </source>
</evidence>
<feature type="transmembrane region" description="Helical" evidence="9">
    <location>
        <begin position="111"/>
        <end position="134"/>
    </location>
</feature>
<dbReference type="InterPro" id="IPR002898">
    <property type="entry name" value="MotA_ExbB_proton_chnl"/>
</dbReference>
<evidence type="ECO:0000256" key="9">
    <source>
        <dbReference type="SAM" id="Phobius"/>
    </source>
</evidence>
<dbReference type="Pfam" id="PF01618">
    <property type="entry name" value="MotA_ExbB"/>
    <property type="match status" value="1"/>
</dbReference>
<dbReference type="PANTHER" id="PTHR30625">
    <property type="entry name" value="PROTEIN TOLQ"/>
    <property type="match status" value="1"/>
</dbReference>
<feature type="transmembrane region" description="Helical" evidence="9">
    <location>
        <begin position="12"/>
        <end position="36"/>
    </location>
</feature>
<keyword evidence="12" id="KW-1185">Reference proteome</keyword>
<name>A0A0G3BKS0_9BURK</name>
<protein>
    <submittedName>
        <fullName evidence="11">Flagellar motor protein MotA</fullName>
    </submittedName>
</protein>
<keyword evidence="11" id="KW-0966">Cell projection</keyword>
<dbReference type="KEGG" id="pbh:AAW51_1265"/>
<dbReference type="Proteomes" id="UP000035352">
    <property type="component" value="Chromosome"/>
</dbReference>
<accession>A0A0G3BKS0</accession>
<evidence type="ECO:0000256" key="4">
    <source>
        <dbReference type="ARBA" id="ARBA00022692"/>
    </source>
</evidence>
<feature type="transmembrane region" description="Helical" evidence="9">
    <location>
        <begin position="154"/>
        <end position="179"/>
    </location>
</feature>
<keyword evidence="7 9" id="KW-0472">Membrane</keyword>
<keyword evidence="11" id="KW-0969">Cilium</keyword>
<dbReference type="GO" id="GO:0017038">
    <property type="term" value="P:protein import"/>
    <property type="evidence" value="ECO:0007669"/>
    <property type="project" value="TreeGrafter"/>
</dbReference>